<proteinExistence type="predicted"/>
<keyword evidence="2" id="KW-0378">Hydrolase</keyword>
<dbReference type="Proteomes" id="UP000198211">
    <property type="component" value="Unassembled WGS sequence"/>
</dbReference>
<evidence type="ECO:0000313" key="3">
    <source>
        <dbReference type="Proteomes" id="UP000198211"/>
    </source>
</evidence>
<name>A0A225W4R2_9STRA</name>
<feature type="region of interest" description="Disordered" evidence="1">
    <location>
        <begin position="1"/>
        <end position="26"/>
    </location>
</feature>
<organism evidence="2 3">
    <name type="scientific">Phytophthora megakarya</name>
    <dbReference type="NCBI Taxonomy" id="4795"/>
    <lineage>
        <taxon>Eukaryota</taxon>
        <taxon>Sar</taxon>
        <taxon>Stramenopiles</taxon>
        <taxon>Oomycota</taxon>
        <taxon>Peronosporomycetes</taxon>
        <taxon>Peronosporales</taxon>
        <taxon>Peronosporaceae</taxon>
        <taxon>Phytophthora</taxon>
    </lineage>
</organism>
<gene>
    <name evidence="2" type="ORF">PHMEG_00014058</name>
</gene>
<reference evidence="3" key="1">
    <citation type="submission" date="2017-03" db="EMBL/GenBank/DDBJ databases">
        <title>Phytopthora megakarya and P. palmivora, two closely related causual agents of cacao black pod achieved similar genome size and gene model numbers by different mechanisms.</title>
        <authorList>
            <person name="Ali S."/>
            <person name="Shao J."/>
            <person name="Larry D.J."/>
            <person name="Kronmiller B."/>
            <person name="Shen D."/>
            <person name="Strem M.D."/>
            <person name="Melnick R.L."/>
            <person name="Guiltinan M.J."/>
            <person name="Tyler B.M."/>
            <person name="Meinhardt L.W."/>
            <person name="Bailey B.A."/>
        </authorList>
    </citation>
    <scope>NUCLEOTIDE SEQUENCE [LARGE SCALE GENOMIC DNA]</scope>
    <source>
        <strain evidence="3">zdho120</strain>
    </source>
</reference>
<dbReference type="STRING" id="4795.A0A225W4R2"/>
<dbReference type="EMBL" id="NBNE01001767">
    <property type="protein sequence ID" value="OWZ12731.1"/>
    <property type="molecule type" value="Genomic_DNA"/>
</dbReference>
<sequence>MSPIGSDGDALQPSHQGVQGTDVPEANVISDQFEQFDARRALYAPGRGSRNSSASSERLDRLEGLEEMAKQQARFM</sequence>
<evidence type="ECO:0000313" key="2">
    <source>
        <dbReference type="EMBL" id="OWZ12731.1"/>
    </source>
</evidence>
<dbReference type="AlphaFoldDB" id="A0A225W4R2"/>
<dbReference type="GO" id="GO:0016787">
    <property type="term" value="F:hydrolase activity"/>
    <property type="evidence" value="ECO:0007669"/>
    <property type="project" value="UniProtKB-KW"/>
</dbReference>
<evidence type="ECO:0000256" key="1">
    <source>
        <dbReference type="SAM" id="MobiDB-lite"/>
    </source>
</evidence>
<accession>A0A225W4R2</accession>
<keyword evidence="3" id="KW-1185">Reference proteome</keyword>
<feature type="region of interest" description="Disordered" evidence="1">
    <location>
        <begin position="43"/>
        <end position="63"/>
    </location>
</feature>
<protein>
    <submittedName>
        <fullName evidence="2">Glycoside hydrolase</fullName>
    </submittedName>
</protein>
<comment type="caution">
    <text evidence="2">The sequence shown here is derived from an EMBL/GenBank/DDBJ whole genome shotgun (WGS) entry which is preliminary data.</text>
</comment>